<name>A0A0F6RIU8_CITAM</name>
<protein>
    <submittedName>
        <fullName evidence="1">Uncharacterized protein</fullName>
    </submittedName>
</protein>
<dbReference type="OrthoDB" id="6625343at2"/>
<dbReference type="PATRIC" id="fig|1261127.3.peg.5476"/>
<dbReference type="Proteomes" id="UP000034085">
    <property type="component" value="Plasmid"/>
</dbReference>
<dbReference type="EMBL" id="CP011133">
    <property type="protein sequence ID" value="AKE62103.1"/>
    <property type="molecule type" value="Genomic_DNA"/>
</dbReference>
<evidence type="ECO:0000313" key="2">
    <source>
        <dbReference type="Proteomes" id="UP000034085"/>
    </source>
</evidence>
<keyword evidence="1" id="KW-0614">Plasmid</keyword>
<accession>A0A0F6RIU8</accession>
<proteinExistence type="predicted"/>
<sequence length="176" mass="20415">MINQNLYFLQTAISIITRAQSLYKSPFELAEGDREFLIEKTNQAKLALSMEKYDLPIFNICHDPERKISTEVEKFVRHDSYILRLALLVFSIRVFINTGTVAQTFYWFDNEKTVQLVERMDDAQTIDAIITGKIYFKPIRPFADLVDCDFSTVIGAPNPTLELTGYLQSRYSHWSN</sequence>
<evidence type="ECO:0000313" key="1">
    <source>
        <dbReference type="EMBL" id="AKE62103.1"/>
    </source>
</evidence>
<dbReference type="AlphaFoldDB" id="A0A0F6RIU8"/>
<dbReference type="KEGG" id="cama:F384_26395"/>
<gene>
    <name evidence="1" type="ORF">F384_26395</name>
</gene>
<organism evidence="1 2">
    <name type="scientific">Citrobacter amalonaticus Y19</name>
    <dbReference type="NCBI Taxonomy" id="1261127"/>
    <lineage>
        <taxon>Bacteria</taxon>
        <taxon>Pseudomonadati</taxon>
        <taxon>Pseudomonadota</taxon>
        <taxon>Gammaproteobacteria</taxon>
        <taxon>Enterobacterales</taxon>
        <taxon>Enterobacteriaceae</taxon>
        <taxon>Citrobacter</taxon>
    </lineage>
</organism>
<geneLocation type="plasmid" evidence="1">
    <name>unnamed</name>
</geneLocation>
<dbReference type="HOGENOM" id="CLU_1522571_0_0_6"/>
<dbReference type="RefSeq" id="WP_008786618.1">
    <property type="nucleotide sequence ID" value="NZ_CP011133.1"/>
</dbReference>
<reference evidence="1 2" key="1">
    <citation type="submission" date="2015-03" db="EMBL/GenBank/DDBJ databases">
        <title>Complete genome sequence of Citrobacter amalonaticus Y19.</title>
        <authorList>
            <person name="Park S."/>
        </authorList>
    </citation>
    <scope>NUCLEOTIDE SEQUENCE [LARGE SCALE GENOMIC DNA]</scope>
    <source>
        <strain evidence="1 2">Y19</strain>
        <plasmid evidence="2">Plasmid</plasmid>
    </source>
</reference>